<organism evidence="1">
    <name type="scientific">uncultured Coleofasciculus sp</name>
    <dbReference type="NCBI Taxonomy" id="1267456"/>
    <lineage>
        <taxon>Bacteria</taxon>
        <taxon>Bacillati</taxon>
        <taxon>Cyanobacteriota</taxon>
        <taxon>Cyanophyceae</taxon>
        <taxon>Coleofasciculales</taxon>
        <taxon>Coleofasciculaceae</taxon>
        <taxon>Coleofasciculus</taxon>
        <taxon>environmental samples</taxon>
    </lineage>
</organism>
<dbReference type="EMBL" id="CADCTM010000049">
    <property type="protein sequence ID" value="CAA9216374.1"/>
    <property type="molecule type" value="Genomic_DNA"/>
</dbReference>
<evidence type="ECO:0000313" key="1">
    <source>
        <dbReference type="EMBL" id="CAA9216374.1"/>
    </source>
</evidence>
<proteinExistence type="predicted"/>
<name>A0A6J4H9N3_9CYAN</name>
<accession>A0A6J4H9N3</accession>
<protein>
    <submittedName>
        <fullName evidence="1">Uncharacterized protein</fullName>
    </submittedName>
</protein>
<gene>
    <name evidence="1" type="ORF">AVDCRST_MAG92-348</name>
</gene>
<sequence>MLELKCFLILVCRRSVEFCAARKQTYTLVAHQGGLLQVFWGKCTVITTLPPKLLP</sequence>
<reference evidence="1" key="1">
    <citation type="submission" date="2020-02" db="EMBL/GenBank/DDBJ databases">
        <authorList>
            <person name="Meier V. D."/>
        </authorList>
    </citation>
    <scope>NUCLEOTIDE SEQUENCE</scope>
    <source>
        <strain evidence="1">AVDCRST_MAG92</strain>
    </source>
</reference>
<dbReference type="AlphaFoldDB" id="A0A6J4H9N3"/>